<comment type="caution">
    <text evidence="2">The sequence shown here is derived from an EMBL/GenBank/DDBJ whole genome shotgun (WGS) entry which is preliminary data.</text>
</comment>
<dbReference type="EMBL" id="JMSN01000093">
    <property type="protein sequence ID" value="KDN40266.1"/>
    <property type="molecule type" value="Genomic_DNA"/>
</dbReference>
<dbReference type="OrthoDB" id="192748at2759"/>
<dbReference type="AlphaFoldDB" id="A0A066VFM0"/>
<feature type="compositionally biased region" description="Low complexity" evidence="1">
    <location>
        <begin position="1"/>
        <end position="32"/>
    </location>
</feature>
<evidence type="ECO:0000313" key="2">
    <source>
        <dbReference type="EMBL" id="KDN40266.1"/>
    </source>
</evidence>
<proteinExistence type="predicted"/>
<keyword evidence="3" id="KW-1185">Reference proteome</keyword>
<dbReference type="STRING" id="1037660.A0A066VFM0"/>
<sequence length="160" mass="17145">MPSPTPGSSGTHPDPGSEPASPSTTSNPSAVAEPLVPDSIWKAPQSRLFPSNLTSRRSGPLDAVDAGQEPTEKLRARSETYLRRVTKPELGGPPPTRLQKGSQLLGGVLAVGCVGYAVVWHDFGEKENVFSPIRRILGMHPRGYGYDPMAPPRKDPLISR</sequence>
<dbReference type="Proteomes" id="UP000027361">
    <property type="component" value="Unassembled WGS sequence"/>
</dbReference>
<feature type="region of interest" description="Disordered" evidence="1">
    <location>
        <begin position="1"/>
        <end position="37"/>
    </location>
</feature>
<evidence type="ECO:0000313" key="3">
    <source>
        <dbReference type="Proteomes" id="UP000027361"/>
    </source>
</evidence>
<evidence type="ECO:0000256" key="1">
    <source>
        <dbReference type="SAM" id="MobiDB-lite"/>
    </source>
</evidence>
<accession>A0A066VFM0</accession>
<name>A0A066VFM0_TILAU</name>
<dbReference type="HOGENOM" id="CLU_1653370_0_0_1"/>
<reference evidence="2 3" key="1">
    <citation type="submission" date="2014-05" db="EMBL/GenBank/DDBJ databases">
        <title>Draft genome sequence of a rare smut relative, Tilletiaria anomala UBC 951.</title>
        <authorList>
            <consortium name="DOE Joint Genome Institute"/>
            <person name="Toome M."/>
            <person name="Kuo A."/>
            <person name="Henrissat B."/>
            <person name="Lipzen A."/>
            <person name="Tritt A."/>
            <person name="Yoshinaga Y."/>
            <person name="Zane M."/>
            <person name="Barry K."/>
            <person name="Grigoriev I.V."/>
            <person name="Spatafora J.W."/>
            <person name="Aimea M.C."/>
        </authorList>
    </citation>
    <scope>NUCLEOTIDE SEQUENCE [LARGE SCALE GENOMIC DNA]</scope>
    <source>
        <strain evidence="2 3">UBC 951</strain>
    </source>
</reference>
<protein>
    <submittedName>
        <fullName evidence="2">Uncharacterized protein</fullName>
    </submittedName>
</protein>
<organism evidence="2 3">
    <name type="scientific">Tilletiaria anomala (strain ATCC 24038 / CBS 436.72 / UBC 951)</name>
    <dbReference type="NCBI Taxonomy" id="1037660"/>
    <lineage>
        <taxon>Eukaryota</taxon>
        <taxon>Fungi</taxon>
        <taxon>Dikarya</taxon>
        <taxon>Basidiomycota</taxon>
        <taxon>Ustilaginomycotina</taxon>
        <taxon>Exobasidiomycetes</taxon>
        <taxon>Georgefischeriales</taxon>
        <taxon>Tilletiariaceae</taxon>
        <taxon>Tilletiaria</taxon>
    </lineage>
</organism>
<gene>
    <name evidence="2" type="ORF">K437DRAFT_191422</name>
</gene>
<dbReference type="GeneID" id="25261997"/>
<dbReference type="RefSeq" id="XP_013241338.1">
    <property type="nucleotide sequence ID" value="XM_013385884.1"/>
</dbReference>
<feature type="region of interest" description="Disordered" evidence="1">
    <location>
        <begin position="49"/>
        <end position="74"/>
    </location>
</feature>
<dbReference type="InParanoid" id="A0A066VFM0"/>